<protein>
    <submittedName>
        <fullName evidence="1">Uncharacterized protein</fullName>
    </submittedName>
</protein>
<dbReference type="AlphaFoldDB" id="A0A5J4TE23"/>
<dbReference type="EMBL" id="SNRW01032571">
    <property type="protein sequence ID" value="KAA6356684.1"/>
    <property type="molecule type" value="Genomic_DNA"/>
</dbReference>
<proteinExistence type="predicted"/>
<feature type="non-terminal residue" evidence="1">
    <location>
        <position position="269"/>
    </location>
</feature>
<comment type="caution">
    <text evidence="1">The sequence shown here is derived from an EMBL/GenBank/DDBJ whole genome shotgun (WGS) entry which is preliminary data.</text>
</comment>
<evidence type="ECO:0000313" key="2">
    <source>
        <dbReference type="Proteomes" id="UP000324800"/>
    </source>
</evidence>
<evidence type="ECO:0000313" key="1">
    <source>
        <dbReference type="EMBL" id="KAA6356684.1"/>
    </source>
</evidence>
<reference evidence="1 2" key="1">
    <citation type="submission" date="2019-03" db="EMBL/GenBank/DDBJ databases">
        <title>Single cell metagenomics reveals metabolic interactions within the superorganism composed of flagellate Streblomastix strix and complex community of Bacteroidetes bacteria on its surface.</title>
        <authorList>
            <person name="Treitli S.C."/>
            <person name="Kolisko M."/>
            <person name="Husnik F."/>
            <person name="Keeling P."/>
            <person name="Hampl V."/>
        </authorList>
    </citation>
    <scope>NUCLEOTIDE SEQUENCE [LARGE SCALE GENOMIC DNA]</scope>
    <source>
        <strain evidence="1">ST1C</strain>
    </source>
</reference>
<name>A0A5J4TE23_9EUKA</name>
<sequence length="269" mass="29581">MESQLLFISFFSNGESSSIIVGIVVSYSKSEDDALLLLKADKSELIDSYSRTEDDALLLLKADKSDTYSKTEDDALLLLKANAVDIVDSYSKTEDDALLLLNADKTELIDSYSKTVDDALLLLKADKTELIDSYSRTEDDALLLLKANAADLTNYDDLTSAQTITGQKQFDVISVSSISKQSKNDASILPAGGRDMLASSLVTQPQLQDVRNIATGKSKAYVFLTQGELNDWMAIQDNVAKLVNGDNLYIADKEVTDYWWDGTDLKVLE</sequence>
<organism evidence="1 2">
    <name type="scientific">Streblomastix strix</name>
    <dbReference type="NCBI Taxonomy" id="222440"/>
    <lineage>
        <taxon>Eukaryota</taxon>
        <taxon>Metamonada</taxon>
        <taxon>Preaxostyla</taxon>
        <taxon>Oxymonadida</taxon>
        <taxon>Streblomastigidae</taxon>
        <taxon>Streblomastix</taxon>
    </lineage>
</organism>
<gene>
    <name evidence="1" type="ORF">EZS28_047790</name>
</gene>
<dbReference type="Proteomes" id="UP000324800">
    <property type="component" value="Unassembled WGS sequence"/>
</dbReference>
<accession>A0A5J4TE23</accession>